<feature type="domain" description="FCP1 homology" evidence="1">
    <location>
        <begin position="1"/>
        <end position="181"/>
    </location>
</feature>
<accession>A0A443RWD3</accession>
<dbReference type="Gene3D" id="3.40.50.1000">
    <property type="entry name" value="HAD superfamily/HAD-like"/>
    <property type="match status" value="1"/>
</dbReference>
<dbReference type="Proteomes" id="UP000288716">
    <property type="component" value="Unassembled WGS sequence"/>
</dbReference>
<comment type="caution">
    <text evidence="2">The sequence shown here is derived from an EMBL/GenBank/DDBJ whole genome shotgun (WGS) entry which is preliminary data.</text>
</comment>
<proteinExistence type="predicted"/>
<dbReference type="AlphaFoldDB" id="A0A443RWD3"/>
<dbReference type="InterPro" id="IPR023214">
    <property type="entry name" value="HAD_sf"/>
</dbReference>
<dbReference type="VEuPathDB" id="VectorBase:LDEU012359"/>
<dbReference type="SUPFAM" id="SSF56784">
    <property type="entry name" value="HAD-like"/>
    <property type="match status" value="1"/>
</dbReference>
<evidence type="ECO:0000313" key="2">
    <source>
        <dbReference type="EMBL" id="RWS19681.1"/>
    </source>
</evidence>
<dbReference type="NCBIfam" id="TIGR01681">
    <property type="entry name" value="HAD-SF-IIIC"/>
    <property type="match status" value="1"/>
</dbReference>
<dbReference type="Pfam" id="PF03031">
    <property type="entry name" value="NIF"/>
    <property type="match status" value="1"/>
</dbReference>
<dbReference type="InterPro" id="IPR004274">
    <property type="entry name" value="FCP1_dom"/>
</dbReference>
<evidence type="ECO:0000313" key="3">
    <source>
        <dbReference type="Proteomes" id="UP000288716"/>
    </source>
</evidence>
<dbReference type="InterPro" id="IPR036412">
    <property type="entry name" value="HAD-like_sf"/>
</dbReference>
<dbReference type="SMART" id="SM00577">
    <property type="entry name" value="CPDc"/>
    <property type="match status" value="1"/>
</dbReference>
<name>A0A443RWD3_9ACAR</name>
<sequence length="237" mass="27743">MPNNPLVLVIDLDETLVHTDDENKVNSDHEITIYYRTETYSFIDYLRKWFGKNLLLILWSAGDEDYVKKVIFNLNLHFDLVLTGKECDESYEEHHAQKSKVFLCENRKIKKWIKEKSDEKNVGYIYFAIIDDMALKNSHPDNPYTFTFPITPMSIDNIYQDCTDNSLFCISESLFEFGDTLVYQCLMQCDTTINIHTDSREEDVVFEVISNLNNYTQGDLIHSTQGDGEEMYEFSIV</sequence>
<dbReference type="InterPro" id="IPR010033">
    <property type="entry name" value="HAD_SF_ppase_IIIC"/>
</dbReference>
<dbReference type="PROSITE" id="PS50969">
    <property type="entry name" value="FCP1"/>
    <property type="match status" value="1"/>
</dbReference>
<gene>
    <name evidence="2" type="ORF">B4U80_12240</name>
</gene>
<keyword evidence="3" id="KW-1185">Reference proteome</keyword>
<organism evidence="2 3">
    <name type="scientific">Leptotrombidium deliense</name>
    <dbReference type="NCBI Taxonomy" id="299467"/>
    <lineage>
        <taxon>Eukaryota</taxon>
        <taxon>Metazoa</taxon>
        <taxon>Ecdysozoa</taxon>
        <taxon>Arthropoda</taxon>
        <taxon>Chelicerata</taxon>
        <taxon>Arachnida</taxon>
        <taxon>Acari</taxon>
        <taxon>Acariformes</taxon>
        <taxon>Trombidiformes</taxon>
        <taxon>Prostigmata</taxon>
        <taxon>Anystina</taxon>
        <taxon>Parasitengona</taxon>
        <taxon>Trombiculoidea</taxon>
        <taxon>Trombiculidae</taxon>
        <taxon>Leptotrombidium</taxon>
    </lineage>
</organism>
<protein>
    <recommendedName>
        <fullName evidence="1">FCP1 homology domain-containing protein</fullName>
    </recommendedName>
</protein>
<dbReference type="EMBL" id="NCKV01023720">
    <property type="protein sequence ID" value="RWS19681.1"/>
    <property type="molecule type" value="Genomic_DNA"/>
</dbReference>
<evidence type="ECO:0000259" key="1">
    <source>
        <dbReference type="PROSITE" id="PS50969"/>
    </source>
</evidence>
<reference evidence="2 3" key="1">
    <citation type="journal article" date="2018" name="Gigascience">
        <title>Genomes of trombidid mites reveal novel predicted allergens and laterally-transferred genes associated with secondary metabolism.</title>
        <authorList>
            <person name="Dong X."/>
            <person name="Chaisiri K."/>
            <person name="Xia D."/>
            <person name="Armstrong S.D."/>
            <person name="Fang Y."/>
            <person name="Donnelly M.J."/>
            <person name="Kadowaki T."/>
            <person name="McGarry J.W."/>
            <person name="Darby A.C."/>
            <person name="Makepeace B.L."/>
        </authorList>
    </citation>
    <scope>NUCLEOTIDE SEQUENCE [LARGE SCALE GENOMIC DNA]</scope>
    <source>
        <strain evidence="2">UoL-UT</strain>
    </source>
</reference>